<feature type="compositionally biased region" description="Polar residues" evidence="1">
    <location>
        <begin position="64"/>
        <end position="73"/>
    </location>
</feature>
<dbReference type="AlphaFoldDB" id="A0A158HHU8"/>
<evidence type="ECO:0000313" key="2">
    <source>
        <dbReference type="EMBL" id="SAL43697.1"/>
    </source>
</evidence>
<protein>
    <submittedName>
        <fullName evidence="2">Uncharacterized protein</fullName>
    </submittedName>
</protein>
<accession>A0A158HHU8</accession>
<sequence>MQPIWHCTSILHRGLLDLLSCPDMESDAMESQPGMDCDMALAVSIVMVCMGQGPAEPLAASPVKGSTAQSHKTNNVRRIFTTGSIAQR</sequence>
<dbReference type="Proteomes" id="UP000054893">
    <property type="component" value="Unassembled WGS sequence"/>
</dbReference>
<feature type="region of interest" description="Disordered" evidence="1">
    <location>
        <begin position="59"/>
        <end position="88"/>
    </location>
</feature>
<gene>
    <name evidence="2" type="ORF">AWB64_04644</name>
</gene>
<organism evidence="2 3">
    <name type="scientific">Caballeronia sordidicola</name>
    <name type="common">Burkholderia sordidicola</name>
    <dbReference type="NCBI Taxonomy" id="196367"/>
    <lineage>
        <taxon>Bacteria</taxon>
        <taxon>Pseudomonadati</taxon>
        <taxon>Pseudomonadota</taxon>
        <taxon>Betaproteobacteria</taxon>
        <taxon>Burkholderiales</taxon>
        <taxon>Burkholderiaceae</taxon>
        <taxon>Caballeronia</taxon>
    </lineage>
</organism>
<proteinExistence type="predicted"/>
<evidence type="ECO:0000256" key="1">
    <source>
        <dbReference type="SAM" id="MobiDB-lite"/>
    </source>
</evidence>
<evidence type="ECO:0000313" key="3">
    <source>
        <dbReference type="Proteomes" id="UP000054893"/>
    </source>
</evidence>
<dbReference type="EMBL" id="FCOC02000017">
    <property type="protein sequence ID" value="SAL43697.1"/>
    <property type="molecule type" value="Genomic_DNA"/>
</dbReference>
<name>A0A158HHU8_CABSO</name>
<reference evidence="2 3" key="1">
    <citation type="submission" date="2016-01" db="EMBL/GenBank/DDBJ databases">
        <authorList>
            <person name="Oliw E.H."/>
        </authorList>
    </citation>
    <scope>NUCLEOTIDE SEQUENCE [LARGE SCALE GENOMIC DNA]</scope>
    <source>
        <strain evidence="2">LMG 22029</strain>
    </source>
</reference>